<dbReference type="PANTHER" id="PTHR43236:SF2">
    <property type="entry name" value="BLL0069 PROTEIN"/>
    <property type="match status" value="1"/>
</dbReference>
<dbReference type="EMBL" id="JBEXIP010000060">
    <property type="protein sequence ID" value="MET8438460.1"/>
    <property type="molecule type" value="Genomic_DNA"/>
</dbReference>
<protein>
    <submittedName>
        <fullName evidence="3">ImmA/IrrE family metallo-endopeptidase</fullName>
    </submittedName>
</protein>
<dbReference type="PROSITE" id="PS50943">
    <property type="entry name" value="HTH_CROC1"/>
    <property type="match status" value="1"/>
</dbReference>
<reference evidence="3 4" key="1">
    <citation type="submission" date="2024-06" db="EMBL/GenBank/DDBJ databases">
        <title>The Natural Products Discovery Center: Release of the First 8490 Sequenced Strains for Exploring Actinobacteria Biosynthetic Diversity.</title>
        <authorList>
            <person name="Kalkreuter E."/>
            <person name="Kautsar S.A."/>
            <person name="Yang D."/>
            <person name="Bader C.D."/>
            <person name="Teijaro C.N."/>
            <person name="Fluegel L."/>
            <person name="Davis C.M."/>
            <person name="Simpson J.R."/>
            <person name="Lauterbach L."/>
            <person name="Steele A.D."/>
            <person name="Gui C."/>
            <person name="Meng S."/>
            <person name="Li G."/>
            <person name="Viehrig K."/>
            <person name="Ye F."/>
            <person name="Su P."/>
            <person name="Kiefer A.F."/>
            <person name="Nichols A."/>
            <person name="Cepeda A.J."/>
            <person name="Yan W."/>
            <person name="Fan B."/>
            <person name="Jiang Y."/>
            <person name="Adhikari A."/>
            <person name="Zheng C.-J."/>
            <person name="Schuster L."/>
            <person name="Cowan T.M."/>
            <person name="Smanski M.J."/>
            <person name="Chevrette M.G."/>
            <person name="De Carvalho L.P.S."/>
            <person name="Shen B."/>
        </authorList>
    </citation>
    <scope>NUCLEOTIDE SEQUENCE [LARGE SCALE GENOMIC DNA]</scope>
    <source>
        <strain evidence="3 4">NPDC005137</strain>
    </source>
</reference>
<gene>
    <name evidence="3" type="ORF">ABZV61_38250</name>
</gene>
<comment type="caution">
    <text evidence="3">The sequence shown here is derived from an EMBL/GenBank/DDBJ whole genome shotgun (WGS) entry which is preliminary data.</text>
</comment>
<dbReference type="PANTHER" id="PTHR43236">
    <property type="entry name" value="ANTITOXIN HIGA1"/>
    <property type="match status" value="1"/>
</dbReference>
<dbReference type="Pfam" id="PF01381">
    <property type="entry name" value="HTH_3"/>
    <property type="match status" value="1"/>
</dbReference>
<dbReference type="SUPFAM" id="SSF47413">
    <property type="entry name" value="lambda repressor-like DNA-binding domains"/>
    <property type="match status" value="1"/>
</dbReference>
<name>A0ABV2UKT2_9ACTN</name>
<evidence type="ECO:0000259" key="2">
    <source>
        <dbReference type="PROSITE" id="PS50943"/>
    </source>
</evidence>
<feature type="domain" description="HTH cro/C1-type" evidence="2">
    <location>
        <begin position="13"/>
        <end position="67"/>
    </location>
</feature>
<dbReference type="InterPro" id="IPR010359">
    <property type="entry name" value="IrrE_HExxH"/>
</dbReference>
<evidence type="ECO:0000256" key="1">
    <source>
        <dbReference type="ARBA" id="ARBA00007227"/>
    </source>
</evidence>
<dbReference type="Pfam" id="PF06114">
    <property type="entry name" value="Peptidase_M78"/>
    <property type="match status" value="1"/>
</dbReference>
<dbReference type="CDD" id="cd00093">
    <property type="entry name" value="HTH_XRE"/>
    <property type="match status" value="1"/>
</dbReference>
<dbReference type="Gene3D" id="1.10.10.2910">
    <property type="match status" value="1"/>
</dbReference>
<proteinExistence type="inferred from homology"/>
<evidence type="ECO:0000313" key="4">
    <source>
        <dbReference type="Proteomes" id="UP001550044"/>
    </source>
</evidence>
<dbReference type="SMART" id="SM00530">
    <property type="entry name" value="HTH_XRE"/>
    <property type="match status" value="1"/>
</dbReference>
<dbReference type="Gene3D" id="1.10.260.40">
    <property type="entry name" value="lambda repressor-like DNA-binding domains"/>
    <property type="match status" value="1"/>
</dbReference>
<dbReference type="InterPro" id="IPR010982">
    <property type="entry name" value="Lambda_DNA-bd_dom_sf"/>
</dbReference>
<dbReference type="InterPro" id="IPR001387">
    <property type="entry name" value="Cro/C1-type_HTH"/>
</dbReference>
<organism evidence="3 4">
    <name type="scientific">Streptomyces sp. 900116325</name>
    <dbReference type="NCBI Taxonomy" id="3154295"/>
    <lineage>
        <taxon>Bacteria</taxon>
        <taxon>Bacillati</taxon>
        <taxon>Actinomycetota</taxon>
        <taxon>Actinomycetes</taxon>
        <taxon>Kitasatosporales</taxon>
        <taxon>Streptomycetaceae</taxon>
        <taxon>Streptomyces</taxon>
    </lineage>
</organism>
<evidence type="ECO:0000313" key="3">
    <source>
        <dbReference type="EMBL" id="MET8438460.1"/>
    </source>
</evidence>
<dbReference type="InterPro" id="IPR052345">
    <property type="entry name" value="Rad_response_metalloprotease"/>
</dbReference>
<comment type="similarity">
    <text evidence="1">Belongs to the short-chain fatty acyl-CoA assimilation regulator (ScfR) family.</text>
</comment>
<keyword evidence="4" id="KW-1185">Reference proteome</keyword>
<sequence>MASIPALVEPTVLRWARESIGLSPLAAARKIKVPDDRISAWEAGQSHPTISQLRRAADAYKRPIAVFFLAEPPTTFDTLRDFRRIEGAEEADWSPELHAEYRRAILQRQQLIELMELDEREPSTNWQIDLLPASDDELAAMARHKILDSALIDLPLNGGSPYDHLGAWVSGLEESGVLVLATAGGKVSPKEMRALSLHFESVPVIMVNGADSARGRLFSLLHEYAHLLLHTGGLCDTISDLRAVSPNRRLEARCNAIAAAALMPTEAVLRRPQVVARRSDRESWDYDSLRAAASPFGVSAEAFLRRLLTLGLVDRSFYSFRRSEFIAAYEEEEAKAKPSGGNWYRNTVRDLGKGYVRSVADAHRRRVIDSYTAASYLDVKVGQIAQLAQRASVTQGVD</sequence>
<accession>A0ABV2UKT2</accession>
<dbReference type="RefSeq" id="WP_356712878.1">
    <property type="nucleotide sequence ID" value="NZ_JBEXIP010000060.1"/>
</dbReference>
<dbReference type="Proteomes" id="UP001550044">
    <property type="component" value="Unassembled WGS sequence"/>
</dbReference>